<protein>
    <submittedName>
        <fullName evidence="1">Uncharacterized protein</fullName>
    </submittedName>
</protein>
<reference evidence="1" key="1">
    <citation type="submission" date="2022-11" db="EMBL/GenBank/DDBJ databases">
        <title>Draft genome sequence of Hoeflea poritis E7-10 and Hoeflea prorocentri PM5-8, separated from scleractinian coral Porites lutea and marine dinoflagellate.</title>
        <authorList>
            <person name="Zhang G."/>
            <person name="Wei Q."/>
            <person name="Cai L."/>
        </authorList>
    </citation>
    <scope>NUCLEOTIDE SEQUENCE</scope>
    <source>
        <strain evidence="1">PM5-8</strain>
    </source>
</reference>
<accession>A0A9X3ZHJ6</accession>
<dbReference type="RefSeq" id="WP_267990202.1">
    <property type="nucleotide sequence ID" value="NZ_JAPJZI010000001.1"/>
</dbReference>
<organism evidence="1 2">
    <name type="scientific">Hoeflea prorocentri</name>
    <dbReference type="NCBI Taxonomy" id="1922333"/>
    <lineage>
        <taxon>Bacteria</taxon>
        <taxon>Pseudomonadati</taxon>
        <taxon>Pseudomonadota</taxon>
        <taxon>Alphaproteobacteria</taxon>
        <taxon>Hyphomicrobiales</taxon>
        <taxon>Rhizobiaceae</taxon>
        <taxon>Hoeflea</taxon>
    </lineage>
</organism>
<dbReference type="AlphaFoldDB" id="A0A9X3ZHJ6"/>
<evidence type="ECO:0000313" key="2">
    <source>
        <dbReference type="Proteomes" id="UP001151234"/>
    </source>
</evidence>
<gene>
    <name evidence="1" type="ORF">OQ273_09480</name>
</gene>
<evidence type="ECO:0000313" key="1">
    <source>
        <dbReference type="EMBL" id="MDA5398798.1"/>
    </source>
</evidence>
<dbReference type="Proteomes" id="UP001151234">
    <property type="component" value="Unassembled WGS sequence"/>
</dbReference>
<dbReference type="EMBL" id="JAPJZI010000001">
    <property type="protein sequence ID" value="MDA5398798.1"/>
    <property type="molecule type" value="Genomic_DNA"/>
</dbReference>
<comment type="caution">
    <text evidence="1">The sequence shown here is derived from an EMBL/GenBank/DDBJ whole genome shotgun (WGS) entry which is preliminary data.</text>
</comment>
<name>A0A9X3ZHJ6_9HYPH</name>
<sequence>MSPITALTTFFIAAGPAQADLSDIYNEAYYIFFEEHYPDVAWEKIKDLEDSDDPFLYVNKALMQASGRLTSGFDRCGAIINAEKAAERGNVTPAHDLLRGLYEGEWISIAALEGSRLALYYKGYRLMKTDIYPYALDLFDDERSLKDAAPYLYLSAELGYEPAIDRIRQLETEHPEIFERERFMDAMAAHEPIQLYCPPRTYLDGELR</sequence>
<proteinExistence type="predicted"/>
<keyword evidence="2" id="KW-1185">Reference proteome</keyword>